<sequence>MLVILTVSFFSIIHLYNQIKEQGVLKNYVYEYKFACEKYRYSDHETIQSLIPHSCEELLGEELSKASEALNRTNSLQVAMLNVAFELTWLTDPLPMNIELNDSMFIKWGEYRCELLEAEYLKFLPEKLTSTNKTSPNNAEYLYFLAQSDVFNCSFINS</sequence>
<comment type="caution">
    <text evidence="1">The sequence shown here is derived from an EMBL/GenBank/DDBJ whole genome shotgun (WGS) entry which is preliminary data.</text>
</comment>
<name>A0A1E5BIU4_9VIBR</name>
<evidence type="ECO:0000313" key="1">
    <source>
        <dbReference type="EMBL" id="OEE37320.1"/>
    </source>
</evidence>
<accession>A0A1E5BIU4</accession>
<evidence type="ECO:0000313" key="2">
    <source>
        <dbReference type="Proteomes" id="UP000094741"/>
    </source>
</evidence>
<organism evidence="1 2">
    <name type="scientific">Vibrio genomosp. F10 str. ZF-129</name>
    <dbReference type="NCBI Taxonomy" id="1187848"/>
    <lineage>
        <taxon>Bacteria</taxon>
        <taxon>Pseudomonadati</taxon>
        <taxon>Pseudomonadota</taxon>
        <taxon>Gammaproteobacteria</taxon>
        <taxon>Vibrionales</taxon>
        <taxon>Vibrionaceae</taxon>
        <taxon>Vibrio</taxon>
    </lineage>
</organism>
<dbReference type="AlphaFoldDB" id="A0A1E5BIU4"/>
<dbReference type="STRING" id="1187848.A1QO_04230"/>
<proteinExistence type="predicted"/>
<dbReference type="Proteomes" id="UP000094741">
    <property type="component" value="Unassembled WGS sequence"/>
</dbReference>
<protein>
    <submittedName>
        <fullName evidence="1">Uncharacterized protein</fullName>
    </submittedName>
</protein>
<reference evidence="1 2" key="1">
    <citation type="journal article" date="2012" name="Science">
        <title>Ecological populations of bacteria act as socially cohesive units of antibiotic production and resistance.</title>
        <authorList>
            <person name="Cordero O.X."/>
            <person name="Wildschutte H."/>
            <person name="Kirkup B."/>
            <person name="Proehl S."/>
            <person name="Ngo L."/>
            <person name="Hussain F."/>
            <person name="Le Roux F."/>
            <person name="Mincer T."/>
            <person name="Polz M.F."/>
        </authorList>
    </citation>
    <scope>NUCLEOTIDE SEQUENCE [LARGE SCALE GENOMIC DNA]</scope>
    <source>
        <strain evidence="1 2">ZF-129</strain>
    </source>
</reference>
<dbReference type="EMBL" id="AJYQ02000020">
    <property type="protein sequence ID" value="OEE37320.1"/>
    <property type="molecule type" value="Genomic_DNA"/>
</dbReference>
<gene>
    <name evidence="1" type="ORF">A1QO_04230</name>
</gene>